<evidence type="ECO:0000313" key="2">
    <source>
        <dbReference type="EMBL" id="GGB39107.1"/>
    </source>
</evidence>
<reference evidence="2" key="1">
    <citation type="journal article" date="2014" name="Int. J. Syst. Evol. Microbiol.">
        <title>Complete genome sequence of Corynebacterium casei LMG S-19264T (=DSM 44701T), isolated from a smear-ripened cheese.</title>
        <authorList>
            <consortium name="US DOE Joint Genome Institute (JGI-PGF)"/>
            <person name="Walter F."/>
            <person name="Albersmeier A."/>
            <person name="Kalinowski J."/>
            <person name="Ruckert C."/>
        </authorList>
    </citation>
    <scope>NUCLEOTIDE SEQUENCE</scope>
    <source>
        <strain evidence="2">CGMCC 1.12426</strain>
    </source>
</reference>
<feature type="compositionally biased region" description="Basic and acidic residues" evidence="1">
    <location>
        <begin position="35"/>
        <end position="61"/>
    </location>
</feature>
<dbReference type="EMBL" id="BMFA01000002">
    <property type="protein sequence ID" value="GGB39107.1"/>
    <property type="molecule type" value="Genomic_DNA"/>
</dbReference>
<accession>A0A916WX12</accession>
<reference evidence="2" key="2">
    <citation type="submission" date="2020-09" db="EMBL/GenBank/DDBJ databases">
        <authorList>
            <person name="Sun Q."/>
            <person name="Zhou Y."/>
        </authorList>
    </citation>
    <scope>NUCLEOTIDE SEQUENCE</scope>
    <source>
        <strain evidence="2">CGMCC 1.12426</strain>
    </source>
</reference>
<dbReference type="Proteomes" id="UP000605148">
    <property type="component" value="Unassembled WGS sequence"/>
</dbReference>
<keyword evidence="3" id="KW-1185">Reference proteome</keyword>
<gene>
    <name evidence="2" type="ORF">GCM10011316_08900</name>
</gene>
<comment type="caution">
    <text evidence="2">The sequence shown here is derived from an EMBL/GenBank/DDBJ whole genome shotgun (WGS) entry which is preliminary data.</text>
</comment>
<feature type="region of interest" description="Disordered" evidence="1">
    <location>
        <begin position="21"/>
        <end position="67"/>
    </location>
</feature>
<dbReference type="AlphaFoldDB" id="A0A916WX12"/>
<sequence>MNRFQEGGTEGEALFASTIAASSGDCGPGRAKAWKSVDWRPARTRPDRLDKDKETARRDPVPRQLQL</sequence>
<protein>
    <submittedName>
        <fullName evidence="2">Uncharacterized protein</fullName>
    </submittedName>
</protein>
<evidence type="ECO:0000313" key="3">
    <source>
        <dbReference type="Proteomes" id="UP000605148"/>
    </source>
</evidence>
<name>A0A916WX12_9HYPH</name>
<proteinExistence type="predicted"/>
<organism evidence="2 3">
    <name type="scientific">Roseibium aquae</name>
    <dbReference type="NCBI Taxonomy" id="1323746"/>
    <lineage>
        <taxon>Bacteria</taxon>
        <taxon>Pseudomonadati</taxon>
        <taxon>Pseudomonadota</taxon>
        <taxon>Alphaproteobacteria</taxon>
        <taxon>Hyphomicrobiales</taxon>
        <taxon>Stappiaceae</taxon>
        <taxon>Roseibium</taxon>
    </lineage>
</organism>
<evidence type="ECO:0000256" key="1">
    <source>
        <dbReference type="SAM" id="MobiDB-lite"/>
    </source>
</evidence>